<proteinExistence type="predicted"/>
<name>A0AAD5MTY8_PARTN</name>
<comment type="caution">
    <text evidence="2">The sequence shown here is derived from an EMBL/GenBank/DDBJ whole genome shotgun (WGS) entry which is preliminary data.</text>
</comment>
<feature type="region of interest" description="Disordered" evidence="1">
    <location>
        <begin position="1"/>
        <end position="23"/>
    </location>
</feature>
<sequence length="142" mass="15639">MTTPTESAPLIDAAKTGQHGRYTRKKQQSTAFFRIAAKEDYEKIEITESKVLSILSSTVREQEEVLEKDGAARKSTTKHDKEQKIANTLHLAQKVPFMSPSSQIEIAVMSPSNLVNASSALELSSVSEDSFRLLGKSHLPHA</sequence>
<organism evidence="2 3">
    <name type="scientific">Parelaphostrongylus tenuis</name>
    <name type="common">Meningeal worm</name>
    <dbReference type="NCBI Taxonomy" id="148309"/>
    <lineage>
        <taxon>Eukaryota</taxon>
        <taxon>Metazoa</taxon>
        <taxon>Ecdysozoa</taxon>
        <taxon>Nematoda</taxon>
        <taxon>Chromadorea</taxon>
        <taxon>Rhabditida</taxon>
        <taxon>Rhabditina</taxon>
        <taxon>Rhabditomorpha</taxon>
        <taxon>Strongyloidea</taxon>
        <taxon>Metastrongylidae</taxon>
        <taxon>Parelaphostrongylus</taxon>
    </lineage>
</organism>
<accession>A0AAD5MTY8</accession>
<evidence type="ECO:0000313" key="3">
    <source>
        <dbReference type="Proteomes" id="UP001196413"/>
    </source>
</evidence>
<dbReference type="Proteomes" id="UP001196413">
    <property type="component" value="Unassembled WGS sequence"/>
</dbReference>
<protein>
    <submittedName>
        <fullName evidence="2">Uncharacterized protein</fullName>
    </submittedName>
</protein>
<dbReference type="AlphaFoldDB" id="A0AAD5MTY8"/>
<dbReference type="EMBL" id="JAHQIW010002484">
    <property type="protein sequence ID" value="KAJ1355476.1"/>
    <property type="molecule type" value="Genomic_DNA"/>
</dbReference>
<evidence type="ECO:0000313" key="2">
    <source>
        <dbReference type="EMBL" id="KAJ1355476.1"/>
    </source>
</evidence>
<reference evidence="2" key="1">
    <citation type="submission" date="2021-06" db="EMBL/GenBank/DDBJ databases">
        <title>Parelaphostrongylus tenuis whole genome reference sequence.</title>
        <authorList>
            <person name="Garwood T.J."/>
            <person name="Larsen P.A."/>
            <person name="Fountain-Jones N.M."/>
            <person name="Garbe J.R."/>
            <person name="Macchietto M.G."/>
            <person name="Kania S.A."/>
            <person name="Gerhold R.W."/>
            <person name="Richards J.E."/>
            <person name="Wolf T.M."/>
        </authorList>
    </citation>
    <scope>NUCLEOTIDE SEQUENCE</scope>
    <source>
        <strain evidence="2">MNPRO001-30</strain>
        <tissue evidence="2">Meninges</tissue>
    </source>
</reference>
<evidence type="ECO:0000256" key="1">
    <source>
        <dbReference type="SAM" id="MobiDB-lite"/>
    </source>
</evidence>
<keyword evidence="3" id="KW-1185">Reference proteome</keyword>
<gene>
    <name evidence="2" type="ORF">KIN20_012912</name>
</gene>